<dbReference type="Gene3D" id="2.60.40.10">
    <property type="entry name" value="Immunoglobulins"/>
    <property type="match status" value="1"/>
</dbReference>
<dbReference type="SUPFAM" id="SSF52279">
    <property type="entry name" value="Beta-D-glucan exohydrolase, C-terminal domain"/>
    <property type="match status" value="1"/>
</dbReference>
<evidence type="ECO:0000256" key="1">
    <source>
        <dbReference type="ARBA" id="ARBA00005336"/>
    </source>
</evidence>
<evidence type="ECO:0000313" key="5">
    <source>
        <dbReference type="EMBL" id="MBE1158865.1"/>
    </source>
</evidence>
<dbReference type="PANTHER" id="PTHR42715">
    <property type="entry name" value="BETA-GLUCOSIDASE"/>
    <property type="match status" value="1"/>
</dbReference>
<dbReference type="GO" id="GO:0016787">
    <property type="term" value="F:hydrolase activity"/>
    <property type="evidence" value="ECO:0007669"/>
    <property type="project" value="UniProtKB-KW"/>
</dbReference>
<evidence type="ECO:0000256" key="2">
    <source>
        <dbReference type="ARBA" id="ARBA00022801"/>
    </source>
</evidence>
<reference evidence="5 6" key="1">
    <citation type="submission" date="2020-09" db="EMBL/GenBank/DDBJ databases">
        <title>Dyella sp. 7MK23 isolated from forest soil.</title>
        <authorList>
            <person name="Fu J."/>
        </authorList>
    </citation>
    <scope>NUCLEOTIDE SEQUENCE [LARGE SCALE GENOMIC DNA]</scope>
    <source>
        <strain evidence="5 6">7MK23</strain>
    </source>
</reference>
<feature type="chain" id="PRO_5045676435" evidence="3">
    <location>
        <begin position="32"/>
        <end position="745"/>
    </location>
</feature>
<name>A0ABR9G483_9GAMM</name>
<dbReference type="InterPro" id="IPR017853">
    <property type="entry name" value="GH"/>
</dbReference>
<feature type="domain" description="Fibronectin type III-like" evidence="4">
    <location>
        <begin position="658"/>
        <end position="727"/>
    </location>
</feature>
<protein>
    <submittedName>
        <fullName evidence="5">Glycoside hydrolase family 3 C-terminal domain-containing protein</fullName>
    </submittedName>
</protein>
<evidence type="ECO:0000256" key="3">
    <source>
        <dbReference type="SAM" id="SignalP"/>
    </source>
</evidence>
<dbReference type="Proteomes" id="UP000651010">
    <property type="component" value="Unassembled WGS sequence"/>
</dbReference>
<keyword evidence="6" id="KW-1185">Reference proteome</keyword>
<dbReference type="PANTHER" id="PTHR42715:SF10">
    <property type="entry name" value="BETA-GLUCOSIDASE"/>
    <property type="match status" value="1"/>
</dbReference>
<dbReference type="SUPFAM" id="SSF51445">
    <property type="entry name" value="(Trans)glycosidases"/>
    <property type="match status" value="1"/>
</dbReference>
<dbReference type="Gene3D" id="3.40.50.1700">
    <property type="entry name" value="Glycoside hydrolase family 3 C-terminal domain"/>
    <property type="match status" value="1"/>
</dbReference>
<sequence>MNIKDLTFGRRQLRAMGLTALAVACASSAFAQQAPTTPPSLTADERAEQMLKQMSLKDMHHMVQSYNTMQGQQPPGGIGTAGYVPALDKLGIPAQQQNDAGIGVHNYPLDAGPGKQPNHVRGEQGNATPLPSTLAVAASWNPQIAYDGGRMIGGEAHAQGINILLAGGINLTREPRDGRTFEYLGEDPLLAARIDGAEIRGIQSQHVISTIKHYAVNDQETNRLTVSSNIDERAMRESDLLAFELAIEDGHPGSVMCGYNKVNGVWDCSNNHLLNEILKGDWKYPGWVMTDWGADHGPMDALSGTDQVSGIDVGTGLSIGSTSNSFGDPLLQAIAKGSIPRSRLEDMVRRILRSMYAVGLFDFPPVTKALDAEADALVSQRAAEQGIVLLKNEQGQLPLQGAIKSVAIIGGHADAGVLSGGGSAQVWPIGGPAIPAVKGPDWQWKVYDPSSPMKALQKLLPNAKISYDDGSDPTRAAALAKSSDVTLVFATQWTCEGVDVPNLALPDKQDALIDAIAAATPHSVVVLENGGPVKMPWLSKVSAVVEAWFPGARGGEAIANVLTGKINPSGRLPVTFPKDETQLPRPVITNEQQVDYNIEGAAVGYKWFDKKQLEPLFPFGFGLSYSSFGYSNLHVNNYGAHVTVSFTVTNTGSRAGMDTPQLYVGMPQGSGEAPRRLAGFEKVSLQPGQSRTVTLTVDPRLLAVFDPQAHRWQVAAGSYPLQVGHSSRDFALSGSATVAAASIAP</sequence>
<proteinExistence type="inferred from homology"/>
<keyword evidence="2 5" id="KW-0378">Hydrolase</keyword>
<dbReference type="SMART" id="SM01217">
    <property type="entry name" value="Fn3_like"/>
    <property type="match status" value="1"/>
</dbReference>
<feature type="signal peptide" evidence="3">
    <location>
        <begin position="1"/>
        <end position="31"/>
    </location>
</feature>
<evidence type="ECO:0000313" key="6">
    <source>
        <dbReference type="Proteomes" id="UP000651010"/>
    </source>
</evidence>
<evidence type="ECO:0000259" key="4">
    <source>
        <dbReference type="SMART" id="SM01217"/>
    </source>
</evidence>
<dbReference type="PRINTS" id="PR00133">
    <property type="entry name" value="GLHYDRLASE3"/>
</dbReference>
<dbReference type="InterPro" id="IPR050288">
    <property type="entry name" value="Cellulose_deg_GH3"/>
</dbReference>
<gene>
    <name evidence="5" type="ORF">IGX34_00615</name>
</gene>
<accession>A0ABR9G483</accession>
<dbReference type="InterPro" id="IPR002772">
    <property type="entry name" value="Glyco_hydro_3_C"/>
</dbReference>
<organism evidence="5 6">
    <name type="scientific">Dyella acidiphila</name>
    <dbReference type="NCBI Taxonomy" id="2775866"/>
    <lineage>
        <taxon>Bacteria</taxon>
        <taxon>Pseudomonadati</taxon>
        <taxon>Pseudomonadota</taxon>
        <taxon>Gammaproteobacteria</taxon>
        <taxon>Lysobacterales</taxon>
        <taxon>Rhodanobacteraceae</taxon>
        <taxon>Dyella</taxon>
    </lineage>
</organism>
<keyword evidence="3" id="KW-0732">Signal</keyword>
<dbReference type="Pfam" id="PF01915">
    <property type="entry name" value="Glyco_hydro_3_C"/>
    <property type="match status" value="1"/>
</dbReference>
<dbReference type="PROSITE" id="PS51257">
    <property type="entry name" value="PROKAR_LIPOPROTEIN"/>
    <property type="match status" value="1"/>
</dbReference>
<dbReference type="InterPro" id="IPR013783">
    <property type="entry name" value="Ig-like_fold"/>
</dbReference>
<dbReference type="Pfam" id="PF14310">
    <property type="entry name" value="Fn3-like"/>
    <property type="match status" value="1"/>
</dbReference>
<comment type="similarity">
    <text evidence="1">Belongs to the glycosyl hydrolase 3 family.</text>
</comment>
<comment type="caution">
    <text evidence="5">The sequence shown here is derived from an EMBL/GenBank/DDBJ whole genome shotgun (WGS) entry which is preliminary data.</text>
</comment>
<dbReference type="InterPro" id="IPR026891">
    <property type="entry name" value="Fn3-like"/>
</dbReference>
<dbReference type="InterPro" id="IPR001764">
    <property type="entry name" value="Glyco_hydro_3_N"/>
</dbReference>
<dbReference type="InterPro" id="IPR036962">
    <property type="entry name" value="Glyco_hydro_3_N_sf"/>
</dbReference>
<dbReference type="Gene3D" id="3.20.20.300">
    <property type="entry name" value="Glycoside hydrolase, family 3, N-terminal domain"/>
    <property type="match status" value="1"/>
</dbReference>
<dbReference type="EMBL" id="JACZZA010000001">
    <property type="protein sequence ID" value="MBE1158865.1"/>
    <property type="molecule type" value="Genomic_DNA"/>
</dbReference>
<dbReference type="InterPro" id="IPR036881">
    <property type="entry name" value="Glyco_hydro_3_C_sf"/>
</dbReference>
<dbReference type="Pfam" id="PF00933">
    <property type="entry name" value="Glyco_hydro_3"/>
    <property type="match status" value="1"/>
</dbReference>